<comment type="caution">
    <text evidence="3">The sequence shown here is derived from an EMBL/GenBank/DDBJ whole genome shotgun (WGS) entry which is preliminary data.</text>
</comment>
<name>A0ABW8AMK9_9ACTN</name>
<dbReference type="InterPro" id="IPR036365">
    <property type="entry name" value="PGBD-like_sf"/>
</dbReference>
<evidence type="ECO:0000313" key="3">
    <source>
        <dbReference type="EMBL" id="MFI7587581.1"/>
    </source>
</evidence>
<organism evidence="3 4">
    <name type="scientific">Spongisporangium articulatum</name>
    <dbReference type="NCBI Taxonomy" id="3362603"/>
    <lineage>
        <taxon>Bacteria</taxon>
        <taxon>Bacillati</taxon>
        <taxon>Actinomycetota</taxon>
        <taxon>Actinomycetes</taxon>
        <taxon>Kineosporiales</taxon>
        <taxon>Kineosporiaceae</taxon>
        <taxon>Spongisporangium</taxon>
    </lineage>
</organism>
<feature type="region of interest" description="Disordered" evidence="1">
    <location>
        <begin position="1"/>
        <end position="21"/>
    </location>
</feature>
<feature type="compositionally biased region" description="Basic and acidic residues" evidence="1">
    <location>
        <begin position="11"/>
        <end position="21"/>
    </location>
</feature>
<keyword evidence="4" id="KW-1185">Reference proteome</keyword>
<evidence type="ECO:0000259" key="2">
    <source>
        <dbReference type="Pfam" id="PF01471"/>
    </source>
</evidence>
<dbReference type="InterPro" id="IPR002477">
    <property type="entry name" value="Peptidoglycan-bd-like"/>
</dbReference>
<dbReference type="InterPro" id="IPR036366">
    <property type="entry name" value="PGBDSf"/>
</dbReference>
<evidence type="ECO:0000313" key="4">
    <source>
        <dbReference type="Proteomes" id="UP001612915"/>
    </source>
</evidence>
<accession>A0ABW8AMK9</accession>
<sequence length="323" mass="35193">MAPTKTAAQKAAEEKKAEERAARKKALEAVATGNADVSVKALDTKARDTLARAVQARLIALGCLDPKVDGEFGPNSQRALMAFARHQHLPYDGALTPKIAHALLEETPDSFLPLTLGKDLASRIVKYMLAQKQFVARLDGYLTIVYLEGSTKAGVPARNVFDQWNDRRMLLRIAPGGKPEIVLNILATTEPGRLQKERADGTAHIALGQQKGWVVGTHTGASGNNPHEALIQRGRLAIVRDKNHSGHRDKGDTALTGSGMGINQHSAFRDPSHVGEWSAGCLVAQDHEGHKKFMRLVKKDPRYKATHDYRFMTAVIAAKSLPK</sequence>
<gene>
    <name evidence="3" type="ORF">ACIB24_10955</name>
</gene>
<feature type="domain" description="Peptidoglycan binding-like" evidence="2">
    <location>
        <begin position="52"/>
        <end position="102"/>
    </location>
</feature>
<proteinExistence type="predicted"/>
<dbReference type="Pfam" id="PF01471">
    <property type="entry name" value="PG_binding_1"/>
    <property type="match status" value="1"/>
</dbReference>
<reference evidence="3 4" key="1">
    <citation type="submission" date="2024-10" db="EMBL/GenBank/DDBJ databases">
        <title>The Natural Products Discovery Center: Release of the First 8490 Sequenced Strains for Exploring Actinobacteria Biosynthetic Diversity.</title>
        <authorList>
            <person name="Kalkreuter E."/>
            <person name="Kautsar S.A."/>
            <person name="Yang D."/>
            <person name="Bader C.D."/>
            <person name="Teijaro C.N."/>
            <person name="Fluegel L."/>
            <person name="Davis C.M."/>
            <person name="Simpson J.R."/>
            <person name="Lauterbach L."/>
            <person name="Steele A.D."/>
            <person name="Gui C."/>
            <person name="Meng S."/>
            <person name="Li G."/>
            <person name="Viehrig K."/>
            <person name="Ye F."/>
            <person name="Su P."/>
            <person name="Kiefer A.F."/>
            <person name="Nichols A."/>
            <person name="Cepeda A.J."/>
            <person name="Yan W."/>
            <person name="Fan B."/>
            <person name="Jiang Y."/>
            <person name="Adhikari A."/>
            <person name="Zheng C.-J."/>
            <person name="Schuster L."/>
            <person name="Cowan T.M."/>
            <person name="Smanski M.J."/>
            <person name="Chevrette M.G."/>
            <person name="De Carvalho L.P.S."/>
            <person name="Shen B."/>
        </authorList>
    </citation>
    <scope>NUCLEOTIDE SEQUENCE [LARGE SCALE GENOMIC DNA]</scope>
    <source>
        <strain evidence="3 4">NPDC049639</strain>
    </source>
</reference>
<dbReference type="EMBL" id="JBITLV010000003">
    <property type="protein sequence ID" value="MFI7587581.1"/>
    <property type="molecule type" value="Genomic_DNA"/>
</dbReference>
<protein>
    <submittedName>
        <fullName evidence="3">Peptidoglycan-binding protein</fullName>
    </submittedName>
</protein>
<dbReference type="Gene3D" id="1.10.101.10">
    <property type="entry name" value="PGBD-like superfamily/PGBD"/>
    <property type="match status" value="1"/>
</dbReference>
<dbReference type="RefSeq" id="WP_398279543.1">
    <property type="nucleotide sequence ID" value="NZ_JBITLV010000003.1"/>
</dbReference>
<dbReference type="SUPFAM" id="SSF47090">
    <property type="entry name" value="PGBD-like"/>
    <property type="match status" value="1"/>
</dbReference>
<dbReference type="Proteomes" id="UP001612915">
    <property type="component" value="Unassembled WGS sequence"/>
</dbReference>
<evidence type="ECO:0000256" key="1">
    <source>
        <dbReference type="SAM" id="MobiDB-lite"/>
    </source>
</evidence>